<keyword evidence="4" id="KW-1185">Reference proteome</keyword>
<accession>A0ABU5VFL5</accession>
<dbReference type="Pfam" id="PF01320">
    <property type="entry name" value="Colicin_Pyocin"/>
    <property type="match status" value="1"/>
</dbReference>
<proteinExistence type="inferred from homology"/>
<dbReference type="SUPFAM" id="SSF47345">
    <property type="entry name" value="Colicin E immunity proteins"/>
    <property type="match status" value="1"/>
</dbReference>
<protein>
    <submittedName>
        <fullName evidence="3">Bacteriocin immunity protein</fullName>
    </submittedName>
</protein>
<keyword evidence="2" id="KW-0079">Bacteriocin immunity</keyword>
<dbReference type="Gene3D" id="1.10.1200.20">
    <property type="entry name" value="Colicin E immunity protein"/>
    <property type="match status" value="1"/>
</dbReference>
<gene>
    <name evidence="3" type="ORF">VA602_12400</name>
</gene>
<sequence>MILKKKYSDYTESEFLDFLKELYRANAEEPDEILAPLLDHFSKVTEHPNGTDLIYWPESDEQSELEAVHSIVKAWRADNGKPGFKTD</sequence>
<dbReference type="InterPro" id="IPR035900">
    <property type="entry name" value="Colicin_E_sf"/>
</dbReference>
<reference evidence="3 4" key="1">
    <citation type="submission" date="2023-12" db="EMBL/GenBank/DDBJ databases">
        <title>Pseudomonas machongensis sp. nov., isolated from wilted pepper plants (Capsicum annuum).</title>
        <authorList>
            <person name="Qiu M."/>
            <person name="Li Y."/>
            <person name="Liu Q."/>
            <person name="Zhang X."/>
            <person name="Huang Y."/>
            <person name="Guo R."/>
            <person name="Hu M."/>
            <person name="Zhou J."/>
            <person name="Zhou X."/>
        </authorList>
    </citation>
    <scope>NUCLEOTIDE SEQUENCE [LARGE SCALE GENOMIC DNA]</scope>
    <source>
        <strain evidence="3 4">MH2</strain>
    </source>
</reference>
<dbReference type="CDD" id="cd16363">
    <property type="entry name" value="Col_Im_like"/>
    <property type="match status" value="1"/>
</dbReference>
<evidence type="ECO:0000313" key="4">
    <source>
        <dbReference type="Proteomes" id="UP001302573"/>
    </source>
</evidence>
<organism evidence="3 4">
    <name type="scientific">Pseudomonas machongensis</name>
    <dbReference type="NCBI Taxonomy" id="3110229"/>
    <lineage>
        <taxon>Bacteria</taxon>
        <taxon>Pseudomonadati</taxon>
        <taxon>Pseudomonadota</taxon>
        <taxon>Gammaproteobacteria</taxon>
        <taxon>Pseudomonadales</taxon>
        <taxon>Pseudomonadaceae</taxon>
        <taxon>Pseudomonas</taxon>
    </lineage>
</organism>
<evidence type="ECO:0000256" key="1">
    <source>
        <dbReference type="ARBA" id="ARBA00009346"/>
    </source>
</evidence>
<evidence type="ECO:0000256" key="2">
    <source>
        <dbReference type="ARBA" id="ARBA00023025"/>
    </source>
</evidence>
<dbReference type="InterPro" id="IPR000290">
    <property type="entry name" value="Colicin_pyocin"/>
</dbReference>
<evidence type="ECO:0000313" key="3">
    <source>
        <dbReference type="EMBL" id="MEA5672141.1"/>
    </source>
</evidence>
<dbReference type="EMBL" id="JAYFUI010000113">
    <property type="protein sequence ID" value="MEA5672141.1"/>
    <property type="molecule type" value="Genomic_DNA"/>
</dbReference>
<dbReference type="Proteomes" id="UP001302573">
    <property type="component" value="Unassembled WGS sequence"/>
</dbReference>
<name>A0ABU5VFL5_9PSED</name>
<comment type="caution">
    <text evidence="3">The sequence shown here is derived from an EMBL/GenBank/DDBJ whole genome shotgun (WGS) entry which is preliminary data.</text>
</comment>
<comment type="similarity">
    <text evidence="1">Belongs to the colicins ColE2/ColE8/ColE9 and pyocins S1/S2 family.</text>
</comment>
<dbReference type="RefSeq" id="WP_323453338.1">
    <property type="nucleotide sequence ID" value="NZ_JAYFUI010000113.1"/>
</dbReference>
<dbReference type="PRINTS" id="PR01299">
    <property type="entry name" value="PYOCIN"/>
</dbReference>